<dbReference type="EMBL" id="AAOE01000015">
    <property type="protein sequence ID" value="EAR08891.1"/>
    <property type="molecule type" value="Genomic_DNA"/>
</dbReference>
<evidence type="ECO:0000313" key="1">
    <source>
        <dbReference type="EMBL" id="EAR08891.1"/>
    </source>
</evidence>
<dbReference type="OrthoDB" id="6191794at2"/>
<accession>A4BG96</accession>
<dbReference type="InterPro" id="IPR011990">
    <property type="entry name" value="TPR-like_helical_dom_sf"/>
</dbReference>
<proteinExistence type="predicted"/>
<dbReference type="STRING" id="314283.MED297_04457"/>
<reference evidence="1 2" key="1">
    <citation type="submission" date="2006-02" db="EMBL/GenBank/DDBJ databases">
        <authorList>
            <person name="Pinhassi J."/>
            <person name="Pedros-Alio C."/>
            <person name="Ferriera S."/>
            <person name="Johnson J."/>
            <person name="Kravitz S."/>
            <person name="Halpern A."/>
            <person name="Remington K."/>
            <person name="Beeson K."/>
            <person name="Tran B."/>
            <person name="Rogers Y.-H."/>
            <person name="Friedman R."/>
            <person name="Venter J.C."/>
        </authorList>
    </citation>
    <scope>NUCLEOTIDE SEQUENCE [LARGE SCALE GENOMIC DNA]</scope>
    <source>
        <strain evidence="1 2">MED297</strain>
    </source>
</reference>
<gene>
    <name evidence="1" type="ORF">MED297_04457</name>
</gene>
<sequence>MKASSLLDTLLQEENLDHDAIQAVYDGLPAGSGVNRFREALLASKLLDYNTLMQLFINKTLIPHSQAVLTRLDQKRADIVQFKPTQHQQKFHISDDDFLTDRVAFASGELPIRIPPPDLKKFTFEASDERQAVELALELARSNELNEAEVILLETLETFDRSLAAILVLCWIYLSSGHPGIIETWVKLAISQGRTNGQMMELLCLAEQLQNKHLMASAHYQKLLQQKRVKSIWYLLLAYSQQRSQCLREATENYRIYCKVGKDPQLIEFAQQQLTLLDAS</sequence>
<evidence type="ECO:0000313" key="2">
    <source>
        <dbReference type="Proteomes" id="UP000005953"/>
    </source>
</evidence>
<keyword evidence="2" id="KW-1185">Reference proteome</keyword>
<dbReference type="AlphaFoldDB" id="A4BG96"/>
<dbReference type="Gene3D" id="1.25.40.10">
    <property type="entry name" value="Tetratricopeptide repeat domain"/>
    <property type="match status" value="1"/>
</dbReference>
<comment type="caution">
    <text evidence="1">The sequence shown here is derived from an EMBL/GenBank/DDBJ whole genome shotgun (WGS) entry which is preliminary data.</text>
</comment>
<protein>
    <submittedName>
        <fullName evidence="1">Uncharacterized protein</fullName>
    </submittedName>
</protein>
<organism evidence="1 2">
    <name type="scientific">Reinekea blandensis MED297</name>
    <dbReference type="NCBI Taxonomy" id="314283"/>
    <lineage>
        <taxon>Bacteria</taxon>
        <taxon>Pseudomonadati</taxon>
        <taxon>Pseudomonadota</taxon>
        <taxon>Gammaproteobacteria</taxon>
        <taxon>Oceanospirillales</taxon>
        <taxon>Saccharospirillaceae</taxon>
        <taxon>Reinekea</taxon>
    </lineage>
</organism>
<dbReference type="RefSeq" id="WP_008047800.1">
    <property type="nucleotide sequence ID" value="NZ_CH724154.1"/>
</dbReference>
<dbReference type="SUPFAM" id="SSF48452">
    <property type="entry name" value="TPR-like"/>
    <property type="match status" value="1"/>
</dbReference>
<name>A4BG96_9GAMM</name>
<dbReference type="HOGENOM" id="CLU_993473_0_0_6"/>
<dbReference type="Proteomes" id="UP000005953">
    <property type="component" value="Unassembled WGS sequence"/>
</dbReference>